<keyword evidence="5 11" id="KW-0479">Metal-binding</keyword>
<dbReference type="EC" id="2.7.7.72" evidence="11"/>
<keyword evidence="8 11" id="KW-0067">ATP-binding</keyword>
<dbReference type="GO" id="GO:0042245">
    <property type="term" value="P:RNA repair"/>
    <property type="evidence" value="ECO:0007669"/>
    <property type="project" value="UniProtKB-KW"/>
</dbReference>
<dbReference type="PIRSF" id="PIRSF000813">
    <property type="entry name" value="CCA_bact"/>
    <property type="match status" value="1"/>
</dbReference>
<comment type="miscellaneous">
    <text evidence="11">A single active site specifically recognizes both ATP and CTP and is responsible for their addition.</text>
</comment>
<protein>
    <recommendedName>
        <fullName evidence="11">CCA-adding enzyme</fullName>
        <ecNumber evidence="11">2.7.7.72</ecNumber>
    </recommendedName>
    <alternativeName>
        <fullName evidence="11">CCA tRNA nucleotidyltransferase</fullName>
    </alternativeName>
    <alternativeName>
        <fullName evidence="11">tRNA CCA-pyrophosphorylase</fullName>
    </alternativeName>
    <alternativeName>
        <fullName evidence="11">tRNA adenylyl-/cytidylyl- transferase</fullName>
    </alternativeName>
    <alternativeName>
        <fullName evidence="11">tRNA nucleotidyltransferase</fullName>
    </alternativeName>
    <alternativeName>
        <fullName evidence="11">tRNA-NT</fullName>
    </alternativeName>
</protein>
<feature type="binding site" evidence="11">
    <location>
        <position position="91"/>
    </location>
    <ligand>
        <name>CTP</name>
        <dbReference type="ChEBI" id="CHEBI:37563"/>
    </ligand>
</feature>
<comment type="catalytic activity">
    <reaction evidence="11">
        <text>a tRNA precursor + 2 CTP + ATP = a tRNA with a 3' CCA end + 3 diphosphate</text>
        <dbReference type="Rhea" id="RHEA:14433"/>
        <dbReference type="Rhea" id="RHEA-COMP:10465"/>
        <dbReference type="Rhea" id="RHEA-COMP:10468"/>
        <dbReference type="ChEBI" id="CHEBI:30616"/>
        <dbReference type="ChEBI" id="CHEBI:33019"/>
        <dbReference type="ChEBI" id="CHEBI:37563"/>
        <dbReference type="ChEBI" id="CHEBI:74896"/>
        <dbReference type="ChEBI" id="CHEBI:83071"/>
        <dbReference type="EC" id="2.7.7.72"/>
    </reaction>
</comment>
<dbReference type="SUPFAM" id="SSF81891">
    <property type="entry name" value="Poly A polymerase C-terminal region-like"/>
    <property type="match status" value="1"/>
</dbReference>
<dbReference type="InterPro" id="IPR050124">
    <property type="entry name" value="tRNA_CCA-adding_enzyme"/>
</dbReference>
<evidence type="ECO:0000256" key="2">
    <source>
        <dbReference type="ARBA" id="ARBA00022679"/>
    </source>
</evidence>
<comment type="function">
    <text evidence="11">Catalyzes the addition and repair of the essential 3'-terminal CCA sequence in tRNAs without using a nucleic acid template. Adds these three nucleotides in the order of C, C, and A to the tRNA nucleotide-73, using CTP and ATP as substrates and producing inorganic pyrophosphate. tRNA 3'-terminal CCA addition is required both for tRNA processing and repair. Also involved in tRNA surveillance by mediating tandem CCA addition to generate a CCACCA at the 3' terminus of unstable tRNAs. While stable tRNAs receive only 3'-terminal CCA, unstable tRNAs are marked with CCACCA and rapidly degraded.</text>
</comment>
<keyword evidence="6 11" id="KW-0547">Nucleotide-binding</keyword>
<gene>
    <name evidence="11" type="primary">cca</name>
    <name evidence="14" type="ORF">H0A36_20260</name>
</gene>
<keyword evidence="9 11" id="KW-0460">Magnesium</keyword>
<evidence type="ECO:0000259" key="13">
    <source>
        <dbReference type="Pfam" id="PF12627"/>
    </source>
</evidence>
<evidence type="ECO:0000313" key="15">
    <source>
        <dbReference type="Proteomes" id="UP000569732"/>
    </source>
</evidence>
<dbReference type="InterPro" id="IPR012006">
    <property type="entry name" value="CCA_bact"/>
</dbReference>
<keyword evidence="15" id="KW-1185">Reference proteome</keyword>
<comment type="catalytic activity">
    <reaction evidence="11">
        <text>a tRNA with a 3' CCA end + 2 CTP + ATP = a tRNA with a 3' CCACCA end + 3 diphosphate</text>
        <dbReference type="Rhea" id="RHEA:76235"/>
        <dbReference type="Rhea" id="RHEA-COMP:10468"/>
        <dbReference type="Rhea" id="RHEA-COMP:18655"/>
        <dbReference type="ChEBI" id="CHEBI:30616"/>
        <dbReference type="ChEBI" id="CHEBI:33019"/>
        <dbReference type="ChEBI" id="CHEBI:37563"/>
        <dbReference type="ChEBI" id="CHEBI:83071"/>
        <dbReference type="ChEBI" id="CHEBI:195187"/>
    </reaction>
</comment>
<dbReference type="GO" id="GO:0000049">
    <property type="term" value="F:tRNA binding"/>
    <property type="evidence" value="ECO:0007669"/>
    <property type="project" value="UniProtKB-UniRule"/>
</dbReference>
<evidence type="ECO:0000256" key="7">
    <source>
        <dbReference type="ARBA" id="ARBA00022800"/>
    </source>
</evidence>
<feature type="binding site" evidence="11">
    <location>
        <position position="140"/>
    </location>
    <ligand>
        <name>ATP</name>
        <dbReference type="ChEBI" id="CHEBI:30616"/>
    </ligand>
</feature>
<accession>A0A853IGS9</accession>
<feature type="domain" description="Poly A polymerase head" evidence="12">
    <location>
        <begin position="3"/>
        <end position="122"/>
    </location>
</feature>
<evidence type="ECO:0000256" key="4">
    <source>
        <dbReference type="ARBA" id="ARBA00022695"/>
    </source>
</evidence>
<feature type="binding site" evidence="11">
    <location>
        <position position="11"/>
    </location>
    <ligand>
        <name>ATP</name>
        <dbReference type="ChEBI" id="CHEBI:30616"/>
    </ligand>
</feature>
<evidence type="ECO:0000256" key="6">
    <source>
        <dbReference type="ARBA" id="ARBA00022741"/>
    </source>
</evidence>
<dbReference type="Proteomes" id="UP000569732">
    <property type="component" value="Unassembled WGS sequence"/>
</dbReference>
<proteinExistence type="inferred from homology"/>
<dbReference type="GO" id="GO:0000287">
    <property type="term" value="F:magnesium ion binding"/>
    <property type="evidence" value="ECO:0007669"/>
    <property type="project" value="UniProtKB-UniRule"/>
</dbReference>
<dbReference type="Gene3D" id="1.10.3090.10">
    <property type="entry name" value="cca-adding enzyme, domain 2"/>
    <property type="match status" value="1"/>
</dbReference>
<reference evidence="14 15" key="1">
    <citation type="submission" date="2020-07" db="EMBL/GenBank/DDBJ databases">
        <title>Endozoicomonas sp. nov., isolated from sediment.</title>
        <authorList>
            <person name="Gu T."/>
        </authorList>
    </citation>
    <scope>NUCLEOTIDE SEQUENCE [LARGE SCALE GENOMIC DNA]</scope>
    <source>
        <strain evidence="14 15">SM1973</strain>
    </source>
</reference>
<evidence type="ECO:0000256" key="10">
    <source>
        <dbReference type="ARBA" id="ARBA00022884"/>
    </source>
</evidence>
<evidence type="ECO:0000256" key="9">
    <source>
        <dbReference type="ARBA" id="ARBA00022842"/>
    </source>
</evidence>
<comment type="caution">
    <text evidence="14">The sequence shown here is derived from an EMBL/GenBank/DDBJ whole genome shotgun (WGS) entry which is preliminary data.</text>
</comment>
<feature type="binding site" evidence="11">
    <location>
        <position position="140"/>
    </location>
    <ligand>
        <name>CTP</name>
        <dbReference type="ChEBI" id="CHEBI:37563"/>
    </ligand>
</feature>
<dbReference type="AlphaFoldDB" id="A0A853IGS9"/>
<sequence>MKVFLVGGAVRDHLLGKSVKDRDWVVVGSTPEEMLANGFEQVGKDFPVFLHPQTHEEYALARTERKQGKGYTGFICHTAPDVTLEEDLLRRDLTINAIAQTPDGALIDPFHGYQDLKQGILRHVSPAFTEDPLRILRVARFAARYHHLGFTIAPETMSLMVEMVNSGEASHLVAERVWQETERALAEPHPAIYFQTLHQCGALNILISPLTINQPTMPAAALNTLDAAVTTTQPEIVRFAAFIINLFASNELIQQPTAIGHFEQFAENIKLPNQFKATTKAGIQLLPHLTTTPLSEEIVWQCLKQADAVRRPERFTHIITAIEIAANELQQPLILTTDQLLGISQQFKQIDIKQLQAQGKKGKALGQAIAQQQLEIINKALAQISHKTI</sequence>
<feature type="binding site" evidence="11">
    <location>
        <position position="137"/>
    </location>
    <ligand>
        <name>CTP</name>
        <dbReference type="ChEBI" id="CHEBI:37563"/>
    </ligand>
</feature>
<dbReference type="InterPro" id="IPR032828">
    <property type="entry name" value="PolyA_RNA-bd"/>
</dbReference>
<evidence type="ECO:0000256" key="1">
    <source>
        <dbReference type="ARBA" id="ARBA00001946"/>
    </source>
</evidence>
<dbReference type="GO" id="GO:0004810">
    <property type="term" value="F:CCA tRNA nucleotidyltransferase activity"/>
    <property type="evidence" value="ECO:0007669"/>
    <property type="project" value="UniProtKB-UniRule"/>
</dbReference>
<dbReference type="InterPro" id="IPR043519">
    <property type="entry name" value="NT_sf"/>
</dbReference>
<evidence type="ECO:0000256" key="3">
    <source>
        <dbReference type="ARBA" id="ARBA00022694"/>
    </source>
</evidence>
<organism evidence="14 15">
    <name type="scientific">Spartinivicinus marinus</name>
    <dbReference type="NCBI Taxonomy" id="2994442"/>
    <lineage>
        <taxon>Bacteria</taxon>
        <taxon>Pseudomonadati</taxon>
        <taxon>Pseudomonadota</taxon>
        <taxon>Gammaproteobacteria</taxon>
        <taxon>Oceanospirillales</taxon>
        <taxon>Zooshikellaceae</taxon>
        <taxon>Spartinivicinus</taxon>
    </lineage>
</organism>
<keyword evidence="2 11" id="KW-0808">Transferase</keyword>
<feature type="binding site" evidence="11">
    <location>
        <position position="21"/>
    </location>
    <ligand>
        <name>Mg(2+)</name>
        <dbReference type="ChEBI" id="CHEBI:18420"/>
    </ligand>
</feature>
<feature type="binding site" evidence="11">
    <location>
        <position position="23"/>
    </location>
    <ligand>
        <name>Mg(2+)</name>
        <dbReference type="ChEBI" id="CHEBI:18420"/>
    </ligand>
</feature>
<comment type="similarity">
    <text evidence="11">Belongs to the tRNA nucleotidyltransferase/poly(A) polymerase family. Bacterial CCA-adding enzyme type 2 subfamily.</text>
</comment>
<dbReference type="SUPFAM" id="SSF81301">
    <property type="entry name" value="Nucleotidyltransferase"/>
    <property type="match status" value="1"/>
</dbReference>
<dbReference type="RefSeq" id="WP_180570370.1">
    <property type="nucleotide sequence ID" value="NZ_JACCKB010000040.1"/>
</dbReference>
<dbReference type="PANTHER" id="PTHR47545:SF1">
    <property type="entry name" value="MULTIFUNCTIONAL CCA PROTEIN"/>
    <property type="match status" value="1"/>
</dbReference>
<dbReference type="Pfam" id="PF12627">
    <property type="entry name" value="PolyA_pol_RNAbd"/>
    <property type="match status" value="1"/>
</dbReference>
<name>A0A853IGS9_9GAMM</name>
<feature type="binding site" evidence="11">
    <location>
        <position position="91"/>
    </location>
    <ligand>
        <name>ATP</name>
        <dbReference type="ChEBI" id="CHEBI:30616"/>
    </ligand>
</feature>
<dbReference type="InterPro" id="IPR002646">
    <property type="entry name" value="PolA_pol_head_dom"/>
</dbReference>
<feature type="binding site" evidence="11">
    <location>
        <position position="137"/>
    </location>
    <ligand>
        <name>ATP</name>
        <dbReference type="ChEBI" id="CHEBI:30616"/>
    </ligand>
</feature>
<evidence type="ECO:0000259" key="12">
    <source>
        <dbReference type="Pfam" id="PF01743"/>
    </source>
</evidence>
<feature type="binding site" evidence="11">
    <location>
        <position position="8"/>
    </location>
    <ligand>
        <name>CTP</name>
        <dbReference type="ChEBI" id="CHEBI:37563"/>
    </ligand>
</feature>
<keyword evidence="10 11" id="KW-0694">RNA-binding</keyword>
<dbReference type="EMBL" id="JACCKB010000040">
    <property type="protein sequence ID" value="NYZ68355.1"/>
    <property type="molecule type" value="Genomic_DNA"/>
</dbReference>
<evidence type="ECO:0000256" key="11">
    <source>
        <dbReference type="HAMAP-Rule" id="MF_01262"/>
    </source>
</evidence>
<keyword evidence="7 11" id="KW-0692">RNA repair</keyword>
<keyword evidence="3 11" id="KW-0819">tRNA processing</keyword>
<dbReference type="GO" id="GO:0005524">
    <property type="term" value="F:ATP binding"/>
    <property type="evidence" value="ECO:0007669"/>
    <property type="project" value="UniProtKB-UniRule"/>
</dbReference>
<comment type="cofactor">
    <cofactor evidence="1 11">
        <name>Mg(2+)</name>
        <dbReference type="ChEBI" id="CHEBI:18420"/>
    </cofactor>
</comment>
<feature type="binding site" evidence="11">
    <location>
        <position position="11"/>
    </location>
    <ligand>
        <name>CTP</name>
        <dbReference type="ChEBI" id="CHEBI:37563"/>
    </ligand>
</feature>
<evidence type="ECO:0000256" key="8">
    <source>
        <dbReference type="ARBA" id="ARBA00022840"/>
    </source>
</evidence>
<feature type="domain" description="tRNA nucleotidyltransferase/poly(A) polymerase RNA and SrmB- binding" evidence="13">
    <location>
        <begin position="149"/>
        <end position="207"/>
    </location>
</feature>
<feature type="binding site" evidence="11">
    <location>
        <position position="8"/>
    </location>
    <ligand>
        <name>ATP</name>
        <dbReference type="ChEBI" id="CHEBI:30616"/>
    </ligand>
</feature>
<dbReference type="GO" id="GO:0001680">
    <property type="term" value="P:tRNA 3'-terminal CCA addition"/>
    <property type="evidence" value="ECO:0007669"/>
    <property type="project" value="UniProtKB-UniRule"/>
</dbReference>
<evidence type="ECO:0000313" key="14">
    <source>
        <dbReference type="EMBL" id="NYZ68355.1"/>
    </source>
</evidence>
<keyword evidence="4 11" id="KW-0548">Nucleotidyltransferase</keyword>
<evidence type="ECO:0000256" key="5">
    <source>
        <dbReference type="ARBA" id="ARBA00022723"/>
    </source>
</evidence>
<dbReference type="HAMAP" id="MF_01262">
    <property type="entry name" value="CCA_bact_type2"/>
    <property type="match status" value="1"/>
</dbReference>
<dbReference type="PANTHER" id="PTHR47545">
    <property type="entry name" value="MULTIFUNCTIONAL CCA PROTEIN"/>
    <property type="match status" value="1"/>
</dbReference>
<dbReference type="Pfam" id="PF01743">
    <property type="entry name" value="PolyA_pol"/>
    <property type="match status" value="1"/>
</dbReference>
<dbReference type="Gene3D" id="3.30.460.10">
    <property type="entry name" value="Beta Polymerase, domain 2"/>
    <property type="match status" value="1"/>
</dbReference>
<dbReference type="CDD" id="cd05398">
    <property type="entry name" value="NT_ClassII-CCAase"/>
    <property type="match status" value="1"/>
</dbReference>